<dbReference type="Proteomes" id="UP000246569">
    <property type="component" value="Unassembled WGS sequence"/>
</dbReference>
<dbReference type="AlphaFoldDB" id="A0A317N0G1"/>
<dbReference type="SUPFAM" id="SSF89447">
    <property type="entry name" value="AbrB/MazE/MraZ-like"/>
    <property type="match status" value="1"/>
</dbReference>
<dbReference type="OrthoDB" id="9807753at2"/>
<comment type="similarity">
    <text evidence="7">Belongs to the MraZ family.</text>
</comment>
<evidence type="ECO:0000256" key="7">
    <source>
        <dbReference type="HAMAP-Rule" id="MF_01008"/>
    </source>
</evidence>
<dbReference type="PROSITE" id="PS51740">
    <property type="entry name" value="SPOVT_ABRB"/>
    <property type="match status" value="2"/>
</dbReference>
<dbReference type="CDD" id="cd16320">
    <property type="entry name" value="MraZ_N"/>
    <property type="match status" value="1"/>
</dbReference>
<accession>A0A317N0G1</accession>
<keyword evidence="3" id="KW-0677">Repeat</keyword>
<dbReference type="InterPro" id="IPR035642">
    <property type="entry name" value="MraZ_N"/>
</dbReference>
<evidence type="ECO:0000313" key="9">
    <source>
        <dbReference type="EMBL" id="PWV61820.1"/>
    </source>
</evidence>
<dbReference type="NCBIfam" id="TIGR00242">
    <property type="entry name" value="division/cell wall cluster transcriptional repressor MraZ"/>
    <property type="match status" value="1"/>
</dbReference>
<keyword evidence="5 7" id="KW-0238">DNA-binding</keyword>
<dbReference type="CDD" id="cd16321">
    <property type="entry name" value="MraZ_C"/>
    <property type="match status" value="1"/>
</dbReference>
<reference evidence="9 10" key="1">
    <citation type="submission" date="2018-05" db="EMBL/GenBank/DDBJ databases">
        <title>Genomic Encyclopedia of Type Strains, Phase IV (KMG-IV): sequencing the most valuable type-strain genomes for metagenomic binning, comparative biology and taxonomic classification.</title>
        <authorList>
            <person name="Goeker M."/>
        </authorList>
    </citation>
    <scope>NUCLEOTIDE SEQUENCE [LARGE SCALE GENOMIC DNA]</scope>
    <source>
        <strain evidence="9 10">DSM 23606</strain>
    </source>
</reference>
<keyword evidence="10" id="KW-1185">Reference proteome</keyword>
<dbReference type="InterPro" id="IPR037914">
    <property type="entry name" value="SpoVT-AbrB_sf"/>
</dbReference>
<evidence type="ECO:0000256" key="4">
    <source>
        <dbReference type="ARBA" id="ARBA00023015"/>
    </source>
</evidence>
<dbReference type="GO" id="GO:0003700">
    <property type="term" value="F:DNA-binding transcription factor activity"/>
    <property type="evidence" value="ECO:0007669"/>
    <property type="project" value="UniProtKB-UniRule"/>
</dbReference>
<evidence type="ECO:0000256" key="6">
    <source>
        <dbReference type="ARBA" id="ARBA00023163"/>
    </source>
</evidence>
<evidence type="ECO:0000256" key="5">
    <source>
        <dbReference type="ARBA" id="ARBA00023125"/>
    </source>
</evidence>
<proteinExistence type="inferred from homology"/>
<dbReference type="Gene3D" id="3.40.1550.20">
    <property type="entry name" value="Transcriptional regulator MraZ domain"/>
    <property type="match status" value="1"/>
</dbReference>
<evidence type="ECO:0000313" key="10">
    <source>
        <dbReference type="Proteomes" id="UP000246569"/>
    </source>
</evidence>
<evidence type="ECO:0000256" key="1">
    <source>
        <dbReference type="ARBA" id="ARBA00013860"/>
    </source>
</evidence>
<dbReference type="Pfam" id="PF02381">
    <property type="entry name" value="MraZ"/>
    <property type="match status" value="2"/>
</dbReference>
<protein>
    <recommendedName>
        <fullName evidence="1 7">Transcriptional regulator MraZ</fullName>
    </recommendedName>
</protein>
<dbReference type="PANTHER" id="PTHR34701:SF1">
    <property type="entry name" value="TRANSCRIPTIONAL REGULATOR MRAZ"/>
    <property type="match status" value="1"/>
</dbReference>
<comment type="caution">
    <text evidence="9">The sequence shown here is derived from an EMBL/GenBank/DDBJ whole genome shotgun (WGS) entry which is preliminary data.</text>
</comment>
<dbReference type="GO" id="GO:2000143">
    <property type="term" value="P:negative regulation of DNA-templated transcription initiation"/>
    <property type="evidence" value="ECO:0007669"/>
    <property type="project" value="TreeGrafter"/>
</dbReference>
<dbReference type="InterPro" id="IPR038619">
    <property type="entry name" value="MraZ_sf"/>
</dbReference>
<dbReference type="RefSeq" id="WP_110018605.1">
    <property type="nucleotide sequence ID" value="NZ_QGTJ01000005.1"/>
</dbReference>
<dbReference type="InterPro" id="IPR020603">
    <property type="entry name" value="MraZ_dom"/>
</dbReference>
<evidence type="ECO:0000256" key="2">
    <source>
        <dbReference type="ARBA" id="ARBA00022490"/>
    </source>
</evidence>
<keyword evidence="6 7" id="KW-0804">Transcription</keyword>
<gene>
    <name evidence="7" type="primary">mraZ</name>
    <name evidence="9" type="ORF">C7443_105254</name>
</gene>
<dbReference type="InterPro" id="IPR035644">
    <property type="entry name" value="MraZ_C"/>
</dbReference>
<comment type="subunit">
    <text evidence="7">Forms oligomers.</text>
</comment>
<feature type="domain" description="SpoVT-AbrB" evidence="8">
    <location>
        <begin position="80"/>
        <end position="123"/>
    </location>
</feature>
<feature type="domain" description="SpoVT-AbrB" evidence="8">
    <location>
        <begin position="5"/>
        <end position="51"/>
    </location>
</feature>
<comment type="subcellular location">
    <subcellularLocation>
        <location evidence="7">Cytoplasm</location>
        <location evidence="7">Nucleoid</location>
    </subcellularLocation>
</comment>
<evidence type="ECO:0000259" key="8">
    <source>
        <dbReference type="PROSITE" id="PS51740"/>
    </source>
</evidence>
<keyword evidence="4 7" id="KW-0805">Transcription regulation</keyword>
<organism evidence="9 10">
    <name type="scientific">Plasticicumulans acidivorans</name>
    <dbReference type="NCBI Taxonomy" id="886464"/>
    <lineage>
        <taxon>Bacteria</taxon>
        <taxon>Pseudomonadati</taxon>
        <taxon>Pseudomonadota</taxon>
        <taxon>Gammaproteobacteria</taxon>
        <taxon>Candidatus Competibacteraceae</taxon>
        <taxon>Plasticicumulans</taxon>
    </lineage>
</organism>
<dbReference type="HAMAP" id="MF_01008">
    <property type="entry name" value="MraZ"/>
    <property type="match status" value="1"/>
</dbReference>
<dbReference type="EMBL" id="QGTJ01000005">
    <property type="protein sequence ID" value="PWV61820.1"/>
    <property type="molecule type" value="Genomic_DNA"/>
</dbReference>
<dbReference type="GO" id="GO:0005737">
    <property type="term" value="C:cytoplasm"/>
    <property type="evidence" value="ECO:0007669"/>
    <property type="project" value="UniProtKB-UniRule"/>
</dbReference>
<dbReference type="InterPro" id="IPR007159">
    <property type="entry name" value="SpoVT-AbrB_dom"/>
</dbReference>
<keyword evidence="2 7" id="KW-0963">Cytoplasm</keyword>
<dbReference type="InterPro" id="IPR003444">
    <property type="entry name" value="MraZ"/>
</dbReference>
<sequence>MFRGISAISLDGKGRLSIPTKHRERLIEQCDGQLIVTIDRDGCLLLYPLPEWEEVEAKLVRLSSTNRAARSLKRLLMGHAEECQLDAAGRVLLPAPLREFAKLDKRVVLVGQGNKFELWDEQTWGQLREEWLADSAGTSGDLPDDLESLAF</sequence>
<evidence type="ECO:0000256" key="3">
    <source>
        <dbReference type="ARBA" id="ARBA00022737"/>
    </source>
</evidence>
<name>A0A317N0G1_9GAMM</name>
<dbReference type="PANTHER" id="PTHR34701">
    <property type="entry name" value="TRANSCRIPTIONAL REGULATOR MRAZ"/>
    <property type="match status" value="1"/>
</dbReference>
<dbReference type="GO" id="GO:0000976">
    <property type="term" value="F:transcription cis-regulatory region binding"/>
    <property type="evidence" value="ECO:0007669"/>
    <property type="project" value="TreeGrafter"/>
</dbReference>
<dbReference type="GO" id="GO:0009295">
    <property type="term" value="C:nucleoid"/>
    <property type="evidence" value="ECO:0007669"/>
    <property type="project" value="UniProtKB-SubCell"/>
</dbReference>